<feature type="domain" description="YDG" evidence="5">
    <location>
        <begin position="605"/>
        <end position="757"/>
    </location>
</feature>
<evidence type="ECO:0000256" key="3">
    <source>
        <dbReference type="PROSITE-ProRule" id="PRU00358"/>
    </source>
</evidence>
<evidence type="ECO:0000256" key="4">
    <source>
        <dbReference type="SAM" id="MobiDB-lite"/>
    </source>
</evidence>
<dbReference type="EMBL" id="JANAVB010007399">
    <property type="protein sequence ID" value="KAJ6842834.1"/>
    <property type="molecule type" value="Genomic_DNA"/>
</dbReference>
<feature type="compositionally biased region" description="Basic and acidic residues" evidence="4">
    <location>
        <begin position="131"/>
        <end position="141"/>
    </location>
</feature>
<feature type="region of interest" description="Disordered" evidence="4">
    <location>
        <begin position="251"/>
        <end position="487"/>
    </location>
</feature>
<feature type="region of interest" description="Disordered" evidence="4">
    <location>
        <begin position="38"/>
        <end position="224"/>
    </location>
</feature>
<keyword evidence="7" id="KW-1185">Reference proteome</keyword>
<dbReference type="Pfam" id="PF02182">
    <property type="entry name" value="SAD_SRA"/>
    <property type="match status" value="1"/>
</dbReference>
<feature type="region of interest" description="Disordered" evidence="4">
    <location>
        <begin position="527"/>
        <end position="555"/>
    </location>
</feature>
<dbReference type="InterPro" id="IPR051357">
    <property type="entry name" value="H3K9_HMTase_SUVAR3-9"/>
</dbReference>
<dbReference type="Proteomes" id="UP001140949">
    <property type="component" value="Unassembled WGS sequence"/>
</dbReference>
<feature type="compositionally biased region" description="Basic and acidic residues" evidence="4">
    <location>
        <begin position="104"/>
        <end position="116"/>
    </location>
</feature>
<keyword evidence="2 3" id="KW-0539">Nucleus</keyword>
<feature type="compositionally biased region" description="Basic and acidic residues" evidence="4">
    <location>
        <begin position="156"/>
        <end position="166"/>
    </location>
</feature>
<dbReference type="GO" id="GO:0005694">
    <property type="term" value="C:chromosome"/>
    <property type="evidence" value="ECO:0007669"/>
    <property type="project" value="UniProtKB-SubCell"/>
</dbReference>
<feature type="compositionally biased region" description="Basic and acidic residues" evidence="4">
    <location>
        <begin position="317"/>
        <end position="355"/>
    </location>
</feature>
<dbReference type="PROSITE" id="PS51015">
    <property type="entry name" value="YDG"/>
    <property type="match status" value="1"/>
</dbReference>
<dbReference type="InterPro" id="IPR036987">
    <property type="entry name" value="SRA-YDG_sf"/>
</dbReference>
<dbReference type="PANTHER" id="PTHR45660">
    <property type="entry name" value="HISTONE-LYSINE N-METHYLTRANSFERASE SETMAR"/>
    <property type="match status" value="1"/>
</dbReference>
<evidence type="ECO:0000256" key="1">
    <source>
        <dbReference type="ARBA" id="ARBA00004286"/>
    </source>
</evidence>
<reference evidence="6" key="2">
    <citation type="submission" date="2023-04" db="EMBL/GenBank/DDBJ databases">
        <authorList>
            <person name="Bruccoleri R.E."/>
            <person name="Oakeley E.J."/>
            <person name="Faust A.-M."/>
            <person name="Dessus-Babus S."/>
            <person name="Altorfer M."/>
            <person name="Burckhardt D."/>
            <person name="Oertli M."/>
            <person name="Naumann U."/>
            <person name="Petersen F."/>
            <person name="Wong J."/>
        </authorList>
    </citation>
    <scope>NUCLEOTIDE SEQUENCE</scope>
    <source>
        <strain evidence="6">GSM-AAB239-AS_SAM_17_03QT</strain>
        <tissue evidence="6">Leaf</tissue>
    </source>
</reference>
<comment type="subcellular location">
    <subcellularLocation>
        <location evidence="1">Chromosome</location>
    </subcellularLocation>
    <subcellularLocation>
        <location evidence="3">Nucleus</location>
    </subcellularLocation>
</comment>
<feature type="compositionally biased region" description="Polar residues" evidence="4">
    <location>
        <begin position="403"/>
        <end position="422"/>
    </location>
</feature>
<dbReference type="SUPFAM" id="SSF88697">
    <property type="entry name" value="PUA domain-like"/>
    <property type="match status" value="1"/>
</dbReference>
<reference evidence="6" key="1">
    <citation type="journal article" date="2023" name="GigaByte">
        <title>Genome assembly of the bearded iris, Iris pallida Lam.</title>
        <authorList>
            <person name="Bruccoleri R.E."/>
            <person name="Oakeley E.J."/>
            <person name="Faust A.M.E."/>
            <person name="Altorfer M."/>
            <person name="Dessus-Babus S."/>
            <person name="Burckhardt D."/>
            <person name="Oertli M."/>
            <person name="Naumann U."/>
            <person name="Petersen F."/>
            <person name="Wong J."/>
        </authorList>
    </citation>
    <scope>NUCLEOTIDE SEQUENCE</scope>
    <source>
        <strain evidence="6">GSM-AAB239-AS_SAM_17_03QT</strain>
    </source>
</reference>
<sequence length="773" mass="83870">MLKAIPPLPAKFKRRSVSAVRTFPKGCRVRASASIVAGTPAPVDPSVLNPLKAEEAKESHASTLPPPEENGIEKAPGGNEGAGQNDGELVASDELRGSTMLEKMAIEHGSGEKEGICENNGNLVASDEMEIEKGFQEKEGVGENNGNLVAADEMEIEKGFEEKEGVGENNGELPNTEEAAEESNGLMPLEKEIEKGLDEGMGQTNGNLEASELPNGAEPETSELPAESLCLLELGSRKYAPPKRRRVSVVRHFPSGCGRNAPKIGTDKSVMAASSESKTTGKKKLAVGVGPTKEDDDDEVRRSDGGNEAVAENSIVKNEDDVGKKKGELIRETGGKKLEVGVRSTEDEVMRRDVVSHAVVKSSPEKDEDDLGKKNSVPIRERKIHDSSGECRFKSPKPRNSEGKTSGKNSQGNGVKQVSKNLQVKESRDARPQSGIKTGKSPDNVYIKSPKDGSTLKRKLSEEGEDEDHVMGVKSRGKEPLEAYRDSSIVPALKTATSSRPVTPKFKAKDKLKILSYSDGKGKSLVINKKSQSQSVHPNQDRDSGSNQEGSSARDMVKRTLRLFQKLLQEEEATNSKGGRRGDLKAASILKESNNWVNYGTPIIGDVPGVEVGDEFHWRVELSIIGLHRPFQGGIDYMKRGDGKILATSIVASGGYPTNLESSDELIYSGSGGNPDSKKKKEAGDQKLERGNLALKNSIDAKTPVRVIYGAKLQNKSDYNDGRAKTTFTYDGLYLVEEYWAEAGPRGFSVFKFKLRRLPRNQSTREDSDSDRE</sequence>
<gene>
    <name evidence="6" type="ORF">M6B38_298815</name>
</gene>
<name>A0AAX6HQP7_IRIPA</name>
<evidence type="ECO:0000313" key="6">
    <source>
        <dbReference type="EMBL" id="KAJ6842834.1"/>
    </source>
</evidence>
<dbReference type="InterPro" id="IPR015947">
    <property type="entry name" value="PUA-like_sf"/>
</dbReference>
<dbReference type="PANTHER" id="PTHR45660:SF46">
    <property type="entry name" value="HISTONE-LYSINE N-METHYLTRANSFERASE, H3 LYSINE-9 SPECIFIC SUVH6"/>
    <property type="match status" value="1"/>
</dbReference>
<feature type="compositionally biased region" description="Basic and acidic residues" evidence="4">
    <location>
        <begin position="476"/>
        <end position="485"/>
    </location>
</feature>
<comment type="caution">
    <text evidence="6">The sequence shown here is derived from an EMBL/GenBank/DDBJ whole genome shotgun (WGS) entry which is preliminary data.</text>
</comment>
<feature type="compositionally biased region" description="Polar residues" evidence="4">
    <location>
        <begin position="529"/>
        <end position="538"/>
    </location>
</feature>
<evidence type="ECO:0000256" key="2">
    <source>
        <dbReference type="ARBA" id="ARBA00023242"/>
    </source>
</evidence>
<feature type="compositionally biased region" description="Basic and acidic residues" evidence="4">
    <location>
        <begin position="379"/>
        <end position="393"/>
    </location>
</feature>
<protein>
    <submittedName>
        <fullName evidence="6">Histone-lysine N-methyltransferase, H3 lysine-9 specific SUVH6-like</fullName>
    </submittedName>
</protein>
<feature type="region of interest" description="Disordered" evidence="4">
    <location>
        <begin position="666"/>
        <end position="686"/>
    </location>
</feature>
<dbReference type="AlphaFoldDB" id="A0AAX6HQP7"/>
<dbReference type="GO" id="GO:0005634">
    <property type="term" value="C:nucleus"/>
    <property type="evidence" value="ECO:0007669"/>
    <property type="project" value="UniProtKB-SubCell"/>
</dbReference>
<dbReference type="Gene3D" id="2.30.280.10">
    <property type="entry name" value="SRA-YDG"/>
    <property type="match status" value="1"/>
</dbReference>
<feature type="compositionally biased region" description="Basic and acidic residues" evidence="4">
    <location>
        <begin position="189"/>
        <end position="198"/>
    </location>
</feature>
<evidence type="ECO:0000313" key="7">
    <source>
        <dbReference type="Proteomes" id="UP001140949"/>
    </source>
</evidence>
<organism evidence="6 7">
    <name type="scientific">Iris pallida</name>
    <name type="common">Sweet iris</name>
    <dbReference type="NCBI Taxonomy" id="29817"/>
    <lineage>
        <taxon>Eukaryota</taxon>
        <taxon>Viridiplantae</taxon>
        <taxon>Streptophyta</taxon>
        <taxon>Embryophyta</taxon>
        <taxon>Tracheophyta</taxon>
        <taxon>Spermatophyta</taxon>
        <taxon>Magnoliopsida</taxon>
        <taxon>Liliopsida</taxon>
        <taxon>Asparagales</taxon>
        <taxon>Iridaceae</taxon>
        <taxon>Iridoideae</taxon>
        <taxon>Irideae</taxon>
        <taxon>Iris</taxon>
    </lineage>
</organism>
<accession>A0AAX6HQP7</accession>
<proteinExistence type="predicted"/>
<dbReference type="InterPro" id="IPR003105">
    <property type="entry name" value="SRA_YDG"/>
</dbReference>
<dbReference type="SMART" id="SM00466">
    <property type="entry name" value="SRA"/>
    <property type="match status" value="1"/>
</dbReference>
<evidence type="ECO:0000259" key="5">
    <source>
        <dbReference type="PROSITE" id="PS51015"/>
    </source>
</evidence>
<feature type="compositionally biased region" description="Basic and acidic residues" evidence="4">
    <location>
        <begin position="676"/>
        <end position="686"/>
    </location>
</feature>
<dbReference type="GO" id="GO:0042054">
    <property type="term" value="F:histone methyltransferase activity"/>
    <property type="evidence" value="ECO:0007669"/>
    <property type="project" value="TreeGrafter"/>
</dbReference>
<feature type="compositionally biased region" description="Basic and acidic residues" evidence="4">
    <location>
        <begin position="449"/>
        <end position="462"/>
    </location>
</feature>
<dbReference type="GO" id="GO:0003690">
    <property type="term" value="F:double-stranded DNA binding"/>
    <property type="evidence" value="ECO:0007669"/>
    <property type="project" value="TreeGrafter"/>
</dbReference>